<evidence type="ECO:0000256" key="1">
    <source>
        <dbReference type="SAM" id="MobiDB-lite"/>
    </source>
</evidence>
<protein>
    <submittedName>
        <fullName evidence="2">Helix-turn-helix domain-containing protein</fullName>
    </submittedName>
</protein>
<accession>A0ABU8HH19</accession>
<evidence type="ECO:0000313" key="3">
    <source>
        <dbReference type="Proteomes" id="UP001312865"/>
    </source>
</evidence>
<dbReference type="PANTHER" id="PTHR33795">
    <property type="entry name" value="INSERTION ELEMENT IS150 PROTEIN INSJ"/>
    <property type="match status" value="1"/>
</dbReference>
<gene>
    <name evidence="2" type="ORF">WAK64_15530</name>
</gene>
<dbReference type="SUPFAM" id="SSF48295">
    <property type="entry name" value="TrpR-like"/>
    <property type="match status" value="1"/>
</dbReference>
<comment type="caution">
    <text evidence="2">The sequence shown here is derived from an EMBL/GenBank/DDBJ whole genome shotgun (WGS) entry which is preliminary data.</text>
</comment>
<dbReference type="EMBL" id="JBBAXC010000013">
    <property type="protein sequence ID" value="MEI5908459.1"/>
    <property type="molecule type" value="Genomic_DNA"/>
</dbReference>
<dbReference type="PANTHER" id="PTHR33795:SF1">
    <property type="entry name" value="INSERTION ELEMENT IS150 PROTEIN INSJ"/>
    <property type="match status" value="1"/>
</dbReference>
<proteinExistence type="predicted"/>
<evidence type="ECO:0000313" key="2">
    <source>
        <dbReference type="EMBL" id="MEI5908459.1"/>
    </source>
</evidence>
<dbReference type="InterPro" id="IPR010921">
    <property type="entry name" value="Trp_repressor/repl_initiator"/>
</dbReference>
<keyword evidence="3" id="KW-1185">Reference proteome</keyword>
<name>A0ABU8HH19_9BACI</name>
<dbReference type="Proteomes" id="UP001312865">
    <property type="component" value="Unassembled WGS sequence"/>
</dbReference>
<sequence>MIENGISFLETAAAFNIPGPLKISVWRKQLETQGVDALQSKKKGRSSIKKETNKH</sequence>
<dbReference type="InterPro" id="IPR052057">
    <property type="entry name" value="IS150/IS1296_orfA-like"/>
</dbReference>
<feature type="region of interest" description="Disordered" evidence="1">
    <location>
        <begin position="36"/>
        <end position="55"/>
    </location>
</feature>
<reference evidence="2 3" key="1">
    <citation type="journal article" date="2018" name="J. Microbiol.">
        <title>Bacillus spongiae sp. nov., isolated from sponge of Jeju Island.</title>
        <authorList>
            <person name="Lee G.E."/>
            <person name="Im W.T."/>
            <person name="Park J.S."/>
        </authorList>
    </citation>
    <scope>NUCLEOTIDE SEQUENCE [LARGE SCALE GENOMIC DNA]</scope>
    <source>
        <strain evidence="2 3">135PIL107-10</strain>
    </source>
</reference>
<organism evidence="2 3">
    <name type="scientific">Bacillus spongiae</name>
    <dbReference type="NCBI Taxonomy" id="2683610"/>
    <lineage>
        <taxon>Bacteria</taxon>
        <taxon>Bacillati</taxon>
        <taxon>Bacillota</taxon>
        <taxon>Bacilli</taxon>
        <taxon>Bacillales</taxon>
        <taxon>Bacillaceae</taxon>
        <taxon>Bacillus</taxon>
    </lineage>
</organism>